<dbReference type="AlphaFoldDB" id="A0A8K0T3S4"/>
<dbReference type="EMBL" id="JAGPNK010000001">
    <property type="protein sequence ID" value="KAH7329706.1"/>
    <property type="molecule type" value="Genomic_DNA"/>
</dbReference>
<dbReference type="GO" id="GO:0005524">
    <property type="term" value="F:ATP binding"/>
    <property type="evidence" value="ECO:0007669"/>
    <property type="project" value="InterPro"/>
</dbReference>
<reference evidence="3" key="1">
    <citation type="journal article" date="2021" name="Nat. Commun.">
        <title>Genetic determinants of endophytism in the Arabidopsis root mycobiome.</title>
        <authorList>
            <person name="Mesny F."/>
            <person name="Miyauchi S."/>
            <person name="Thiergart T."/>
            <person name="Pickel B."/>
            <person name="Atanasova L."/>
            <person name="Karlsson M."/>
            <person name="Huettel B."/>
            <person name="Barry K.W."/>
            <person name="Haridas S."/>
            <person name="Chen C."/>
            <person name="Bauer D."/>
            <person name="Andreopoulos W."/>
            <person name="Pangilinan J."/>
            <person name="LaButti K."/>
            <person name="Riley R."/>
            <person name="Lipzen A."/>
            <person name="Clum A."/>
            <person name="Drula E."/>
            <person name="Henrissat B."/>
            <person name="Kohler A."/>
            <person name="Grigoriev I.V."/>
            <person name="Martin F.M."/>
            <person name="Hacquard S."/>
        </authorList>
    </citation>
    <scope>NUCLEOTIDE SEQUENCE</scope>
    <source>
        <strain evidence="3">MPI-CAGE-CH-0235</strain>
    </source>
</reference>
<dbReference type="OrthoDB" id="5152758at2759"/>
<dbReference type="GO" id="GO:0012505">
    <property type="term" value="C:endomembrane system"/>
    <property type="evidence" value="ECO:0007669"/>
    <property type="project" value="UniProtKB-SubCell"/>
</dbReference>
<dbReference type="InterPro" id="IPR001757">
    <property type="entry name" value="P_typ_ATPase"/>
</dbReference>
<dbReference type="GO" id="GO:0005886">
    <property type="term" value="C:plasma membrane"/>
    <property type="evidence" value="ECO:0007669"/>
    <property type="project" value="TreeGrafter"/>
</dbReference>
<dbReference type="GO" id="GO:0006874">
    <property type="term" value="P:intracellular calcium ion homeostasis"/>
    <property type="evidence" value="ECO:0007669"/>
    <property type="project" value="TreeGrafter"/>
</dbReference>
<dbReference type="GO" id="GO:0016887">
    <property type="term" value="F:ATP hydrolysis activity"/>
    <property type="evidence" value="ECO:0007669"/>
    <property type="project" value="InterPro"/>
</dbReference>
<dbReference type="InterPro" id="IPR036412">
    <property type="entry name" value="HAD-like_sf"/>
</dbReference>
<name>A0A8K0T3S4_9HYPO</name>
<dbReference type="PANTHER" id="PTHR24093:SF369">
    <property type="entry name" value="CALCIUM-TRANSPORTING ATPASE"/>
    <property type="match status" value="1"/>
</dbReference>
<protein>
    <submittedName>
        <fullName evidence="3">HAD-like domain-containing protein</fullName>
    </submittedName>
</protein>
<proteinExistence type="predicted"/>
<comment type="subcellular location">
    <subcellularLocation>
        <location evidence="1">Endomembrane system</location>
        <topology evidence="1">Multi-pass membrane protein</topology>
    </subcellularLocation>
</comment>
<organism evidence="3 4">
    <name type="scientific">Stachybotrys elegans</name>
    <dbReference type="NCBI Taxonomy" id="80388"/>
    <lineage>
        <taxon>Eukaryota</taxon>
        <taxon>Fungi</taxon>
        <taxon>Dikarya</taxon>
        <taxon>Ascomycota</taxon>
        <taxon>Pezizomycotina</taxon>
        <taxon>Sordariomycetes</taxon>
        <taxon>Hypocreomycetidae</taxon>
        <taxon>Hypocreales</taxon>
        <taxon>Stachybotryaceae</taxon>
        <taxon>Stachybotrys</taxon>
    </lineage>
</organism>
<evidence type="ECO:0000313" key="4">
    <source>
        <dbReference type="Proteomes" id="UP000813444"/>
    </source>
</evidence>
<evidence type="ECO:0000256" key="2">
    <source>
        <dbReference type="ARBA" id="ARBA00022842"/>
    </source>
</evidence>
<gene>
    <name evidence="3" type="ORF">B0I35DRAFT_474272</name>
</gene>
<dbReference type="PANTHER" id="PTHR24093">
    <property type="entry name" value="CATION TRANSPORTING ATPASE"/>
    <property type="match status" value="1"/>
</dbReference>
<accession>A0A8K0T3S4</accession>
<keyword evidence="2" id="KW-0460">Magnesium</keyword>
<dbReference type="Gene3D" id="3.40.50.1000">
    <property type="entry name" value="HAD superfamily/HAD-like"/>
    <property type="match status" value="1"/>
</dbReference>
<sequence>MVTSDYVETARVDLQVQVRSGPVDREILITTLSLGDVVAVTGDGTNDAPALRVADIGIVMTGTEVAKEAFDTILMDDNFSSIVEALA</sequence>
<keyword evidence="4" id="KW-1185">Reference proteome</keyword>
<dbReference type="InterPro" id="IPR023214">
    <property type="entry name" value="HAD_sf"/>
</dbReference>
<evidence type="ECO:0000256" key="1">
    <source>
        <dbReference type="ARBA" id="ARBA00004127"/>
    </source>
</evidence>
<dbReference type="SUPFAM" id="SSF56784">
    <property type="entry name" value="HAD-like"/>
    <property type="match status" value="1"/>
</dbReference>
<dbReference type="GO" id="GO:0005388">
    <property type="term" value="F:P-type calcium transporter activity"/>
    <property type="evidence" value="ECO:0007669"/>
    <property type="project" value="TreeGrafter"/>
</dbReference>
<dbReference type="PRINTS" id="PR00120">
    <property type="entry name" value="HATPASE"/>
</dbReference>
<dbReference type="Proteomes" id="UP000813444">
    <property type="component" value="Unassembled WGS sequence"/>
</dbReference>
<evidence type="ECO:0000313" key="3">
    <source>
        <dbReference type="EMBL" id="KAH7329706.1"/>
    </source>
</evidence>
<comment type="caution">
    <text evidence="3">The sequence shown here is derived from an EMBL/GenBank/DDBJ whole genome shotgun (WGS) entry which is preliminary data.</text>
</comment>